<dbReference type="STRING" id="52441.SAMN05216302_10118"/>
<comment type="similarity">
    <text evidence="1">Belongs to the HipA Ser/Thr kinase family.</text>
</comment>
<dbReference type="GO" id="GO:0005829">
    <property type="term" value="C:cytosol"/>
    <property type="evidence" value="ECO:0007669"/>
    <property type="project" value="TreeGrafter"/>
</dbReference>
<organism evidence="5 6">
    <name type="scientific">Nitrosomonas aestuarii</name>
    <dbReference type="NCBI Taxonomy" id="52441"/>
    <lineage>
        <taxon>Bacteria</taxon>
        <taxon>Pseudomonadati</taxon>
        <taxon>Pseudomonadota</taxon>
        <taxon>Betaproteobacteria</taxon>
        <taxon>Nitrosomonadales</taxon>
        <taxon>Nitrosomonadaceae</taxon>
        <taxon>Nitrosomonas</taxon>
    </lineage>
</organism>
<protein>
    <submittedName>
        <fullName evidence="5">Serine/threonine-protein kinase HipA</fullName>
    </submittedName>
</protein>
<dbReference type="PANTHER" id="PTHR37419">
    <property type="entry name" value="SERINE/THREONINE-PROTEIN KINASE TOXIN HIPA"/>
    <property type="match status" value="1"/>
</dbReference>
<reference evidence="6" key="1">
    <citation type="submission" date="2016-10" db="EMBL/GenBank/DDBJ databases">
        <authorList>
            <person name="Varghese N."/>
            <person name="Submissions S."/>
        </authorList>
    </citation>
    <scope>NUCLEOTIDE SEQUENCE [LARGE SCALE GENOMIC DNA]</scope>
    <source>
        <strain evidence="6">Nm69</strain>
    </source>
</reference>
<keyword evidence="2" id="KW-0808">Transferase</keyword>
<dbReference type="Gene3D" id="1.10.1070.20">
    <property type="match status" value="1"/>
</dbReference>
<sequence length="217" mass="24599">MLDLAQQAGIEITAFRVLNAKSDSPVLLVKRFDRDKTLRIPFMSAMTPLGRNEDNKEGTSYLEIPDVINRESAQPAQDRLGLCRRMTFNAMTGNIDDHLRNHGFLRVSQGLRLAPAYDLNPTTQLFIQRVHQLAFSQSVKPSLDTCHELAEYFALNQSVTDLALQKIGKNLGNWQLTAKHHQLRSDEIKRMAPSFEHEDSQRLIVIATKTISRSRSS</sequence>
<name>A0A1I4B5P5_9PROT</name>
<evidence type="ECO:0000256" key="3">
    <source>
        <dbReference type="ARBA" id="ARBA00022777"/>
    </source>
</evidence>
<feature type="domain" description="HipA-like C-terminal" evidence="4">
    <location>
        <begin position="2"/>
        <end position="159"/>
    </location>
</feature>
<gene>
    <name evidence="5" type="ORF">SAMN05216302_10118</name>
</gene>
<dbReference type="RefSeq" id="WP_090699045.1">
    <property type="nucleotide sequence ID" value="NZ_FOSP01000011.1"/>
</dbReference>
<accession>A0A1I4B5P5</accession>
<dbReference type="PANTHER" id="PTHR37419:SF8">
    <property type="entry name" value="TOXIN YJJJ"/>
    <property type="match status" value="1"/>
</dbReference>
<evidence type="ECO:0000256" key="1">
    <source>
        <dbReference type="ARBA" id="ARBA00010164"/>
    </source>
</evidence>
<dbReference type="GO" id="GO:0004674">
    <property type="term" value="F:protein serine/threonine kinase activity"/>
    <property type="evidence" value="ECO:0007669"/>
    <property type="project" value="TreeGrafter"/>
</dbReference>
<evidence type="ECO:0000259" key="4">
    <source>
        <dbReference type="Pfam" id="PF07804"/>
    </source>
</evidence>
<dbReference type="Pfam" id="PF07804">
    <property type="entry name" value="HipA_C"/>
    <property type="match status" value="1"/>
</dbReference>
<dbReference type="OrthoDB" id="9805913at2"/>
<dbReference type="EMBL" id="FOSP01000011">
    <property type="protein sequence ID" value="SFK63229.1"/>
    <property type="molecule type" value="Genomic_DNA"/>
</dbReference>
<proteinExistence type="inferred from homology"/>
<keyword evidence="6" id="KW-1185">Reference proteome</keyword>
<evidence type="ECO:0000313" key="5">
    <source>
        <dbReference type="EMBL" id="SFK63229.1"/>
    </source>
</evidence>
<keyword evidence="3 5" id="KW-0418">Kinase</keyword>
<dbReference type="AlphaFoldDB" id="A0A1I4B5P5"/>
<evidence type="ECO:0000313" key="6">
    <source>
        <dbReference type="Proteomes" id="UP000199533"/>
    </source>
</evidence>
<evidence type="ECO:0000256" key="2">
    <source>
        <dbReference type="ARBA" id="ARBA00022679"/>
    </source>
</evidence>
<dbReference type="InterPro" id="IPR052028">
    <property type="entry name" value="HipA_Ser/Thr_kinase"/>
</dbReference>
<dbReference type="Proteomes" id="UP000199533">
    <property type="component" value="Unassembled WGS sequence"/>
</dbReference>
<dbReference type="InterPro" id="IPR012893">
    <property type="entry name" value="HipA-like_C"/>
</dbReference>